<sequence>MDARPQRPVRAVRVHGDENAASQAIQTIHQRHKSTGTLSNMLPVGGLKAAAKRTAFGDVSNITKSITARDDSAIAVKSVIQDTLKSTLVPAEKSAAFLRPAQRPLNPAGSKVHQSNSSNNAYVDQVSTHIPPDSRLPAVDILSMQLQPQATKKTLQRRATTIFKDDGVRVEVSSLGSNVQTIKENILSAAPVHQKLGPRHHKSQPHLNTEQQPVLRRTQSKYYDAKAAPTVAAISNVLIQPEEEEEEEEEEDDEEEEEEEEEAKTSQSCYETYELYVDAMNGKEQEPEQEEEYEVQEVTDPVEITDERQHRQSGLTQLASEPEEYWEEEEEIYDDQGYTTAHSTRSRGDNTTGGATTVLFPKVTNKAKRELAEAKEIVESSRTMDEIEDEAWDTSMVAEYGDEIFAYMRELEIKMLPNPHYMDNQTEIQWSMRSVLMDWLIQVHHRFSLLPETLFLCVNYIDRFLSCKIVSLGKLQLVGATAIFVAAKYEEINCPSVNEIVYMVDNGYTVDEILKAERFMLSMLQFELGWPGPMSFLRRISKADDYDLETRTLAKYFLEVTIMDERFVGSPPSYIAAGAHCLSRFMLKKGDWSPAHKYYSGYTWSQLRPLVAMMLECCENPQKHHAAVFEKYEDRRYKRASTFVQTELRRGFVLPPLQPSVSRPFLSSFDDVVAQMQYETRESLKRMVQIKG</sequence>
<dbReference type="SMART" id="SM01332">
    <property type="entry name" value="Cyclin_C"/>
    <property type="match status" value="1"/>
</dbReference>
<keyword evidence="9" id="KW-1185">Reference proteome</keyword>
<dbReference type="OrthoDB" id="5590282at2759"/>
<dbReference type="FunFam" id="1.10.472.10:FF:000001">
    <property type="entry name" value="G2/mitotic-specific cyclin"/>
    <property type="match status" value="1"/>
</dbReference>
<dbReference type="Pfam" id="PF02984">
    <property type="entry name" value="Cyclin_C"/>
    <property type="match status" value="1"/>
</dbReference>
<feature type="domain" description="Cyclin-like" evidence="6">
    <location>
        <begin position="535"/>
        <end position="616"/>
    </location>
</feature>
<feature type="non-terminal residue" evidence="8">
    <location>
        <position position="692"/>
    </location>
</feature>
<proteinExistence type="inferred from homology"/>
<dbReference type="SMART" id="SM00385">
    <property type="entry name" value="CYCLIN"/>
    <property type="match status" value="2"/>
</dbReference>
<feature type="compositionally biased region" description="Acidic residues" evidence="5">
    <location>
        <begin position="241"/>
        <end position="262"/>
    </location>
</feature>
<evidence type="ECO:0000256" key="2">
    <source>
        <dbReference type="ARBA" id="ARBA00023127"/>
    </source>
</evidence>
<evidence type="ECO:0000259" key="6">
    <source>
        <dbReference type="SMART" id="SM00385"/>
    </source>
</evidence>
<dbReference type="CDD" id="cd20568">
    <property type="entry name" value="CYCLIN_CLBs_yeast_rpt1"/>
    <property type="match status" value="1"/>
</dbReference>
<protein>
    <submittedName>
        <fullName evidence="8">Uncharacterized protein</fullName>
    </submittedName>
</protein>
<feature type="domain" description="Cyclin C-terminal" evidence="7">
    <location>
        <begin position="531"/>
        <end position="646"/>
    </location>
</feature>
<feature type="region of interest" description="Disordered" evidence="5">
    <location>
        <begin position="282"/>
        <end position="325"/>
    </location>
</feature>
<dbReference type="InterPro" id="IPR039361">
    <property type="entry name" value="Cyclin"/>
</dbReference>
<feature type="region of interest" description="Disordered" evidence="5">
    <location>
        <begin position="195"/>
        <end position="215"/>
    </location>
</feature>
<reference evidence="8 9" key="1">
    <citation type="submission" date="2018-05" db="EMBL/GenBank/DDBJ databases">
        <title>Draft genome sequence of Scytalidium lignicola DSM 105466, a ubiquitous saprotrophic fungus.</title>
        <authorList>
            <person name="Buettner E."/>
            <person name="Gebauer A.M."/>
            <person name="Hofrichter M."/>
            <person name="Liers C."/>
            <person name="Kellner H."/>
        </authorList>
    </citation>
    <scope>NUCLEOTIDE SEQUENCE [LARGE SCALE GENOMIC DNA]</scope>
    <source>
        <strain evidence="8 9">DSM 105466</strain>
    </source>
</reference>
<dbReference type="GO" id="GO:0051301">
    <property type="term" value="P:cell division"/>
    <property type="evidence" value="ECO:0007669"/>
    <property type="project" value="UniProtKB-KW"/>
</dbReference>
<dbReference type="InterPro" id="IPR006671">
    <property type="entry name" value="Cyclin_N"/>
</dbReference>
<accession>A0A3E2GWY2</accession>
<dbReference type="Pfam" id="PF00134">
    <property type="entry name" value="Cyclin_N"/>
    <property type="match status" value="1"/>
</dbReference>
<dbReference type="OMA" id="TMMIECC"/>
<feature type="compositionally biased region" description="Acidic residues" evidence="5">
    <location>
        <begin position="287"/>
        <end position="297"/>
    </location>
</feature>
<dbReference type="Gene3D" id="1.10.472.10">
    <property type="entry name" value="Cyclin-like"/>
    <property type="match status" value="2"/>
</dbReference>
<dbReference type="PROSITE" id="PS00292">
    <property type="entry name" value="CYCLINS"/>
    <property type="match status" value="1"/>
</dbReference>
<keyword evidence="2 4" id="KW-0195">Cyclin</keyword>
<dbReference type="InterPro" id="IPR013763">
    <property type="entry name" value="Cyclin-like_dom"/>
</dbReference>
<evidence type="ECO:0000256" key="3">
    <source>
        <dbReference type="ARBA" id="ARBA00023306"/>
    </source>
</evidence>
<evidence type="ECO:0000259" key="7">
    <source>
        <dbReference type="SMART" id="SM01332"/>
    </source>
</evidence>
<evidence type="ECO:0000256" key="4">
    <source>
        <dbReference type="RuleBase" id="RU000383"/>
    </source>
</evidence>
<comment type="similarity">
    <text evidence="4">Belongs to the cyclin family.</text>
</comment>
<feature type="region of interest" description="Disordered" evidence="5">
    <location>
        <begin position="237"/>
        <end position="270"/>
    </location>
</feature>
<dbReference type="CDD" id="cd20512">
    <property type="entry name" value="CYCLIN_CLBs_yeast_rpt2"/>
    <property type="match status" value="1"/>
</dbReference>
<keyword evidence="3" id="KW-0131">Cell cycle</keyword>
<dbReference type="InterPro" id="IPR004367">
    <property type="entry name" value="Cyclin_C-dom"/>
</dbReference>
<keyword evidence="1" id="KW-0132">Cell division</keyword>
<comment type="caution">
    <text evidence="8">The sequence shown here is derived from an EMBL/GenBank/DDBJ whole genome shotgun (WGS) entry which is preliminary data.</text>
</comment>
<dbReference type="InterPro" id="IPR036915">
    <property type="entry name" value="Cyclin-like_sf"/>
</dbReference>
<organism evidence="8 9">
    <name type="scientific">Scytalidium lignicola</name>
    <name type="common">Hyphomycete</name>
    <dbReference type="NCBI Taxonomy" id="5539"/>
    <lineage>
        <taxon>Eukaryota</taxon>
        <taxon>Fungi</taxon>
        <taxon>Dikarya</taxon>
        <taxon>Ascomycota</taxon>
        <taxon>Pezizomycotina</taxon>
        <taxon>Leotiomycetes</taxon>
        <taxon>Leotiomycetes incertae sedis</taxon>
        <taxon>Scytalidium</taxon>
    </lineage>
</organism>
<evidence type="ECO:0000313" key="8">
    <source>
        <dbReference type="EMBL" id="RFU25621.1"/>
    </source>
</evidence>
<dbReference type="STRING" id="5539.A0A3E2GWY2"/>
<name>A0A3E2GWY2_SCYLI</name>
<dbReference type="PANTHER" id="PTHR10177">
    <property type="entry name" value="CYCLINS"/>
    <property type="match status" value="1"/>
</dbReference>
<dbReference type="AlphaFoldDB" id="A0A3E2GWY2"/>
<dbReference type="InterPro" id="IPR048258">
    <property type="entry name" value="Cyclins_cyclin-box"/>
</dbReference>
<evidence type="ECO:0000313" key="9">
    <source>
        <dbReference type="Proteomes" id="UP000258309"/>
    </source>
</evidence>
<feature type="non-terminal residue" evidence="8">
    <location>
        <position position="1"/>
    </location>
</feature>
<gene>
    <name evidence="8" type="ORF">B7463_g10709</name>
</gene>
<evidence type="ECO:0000256" key="1">
    <source>
        <dbReference type="ARBA" id="ARBA00022618"/>
    </source>
</evidence>
<dbReference type="EMBL" id="NCSJ02000319">
    <property type="protein sequence ID" value="RFU25621.1"/>
    <property type="molecule type" value="Genomic_DNA"/>
</dbReference>
<dbReference type="Proteomes" id="UP000258309">
    <property type="component" value="Unassembled WGS sequence"/>
</dbReference>
<evidence type="ECO:0000256" key="5">
    <source>
        <dbReference type="SAM" id="MobiDB-lite"/>
    </source>
</evidence>
<dbReference type="SUPFAM" id="SSF47954">
    <property type="entry name" value="Cyclin-like"/>
    <property type="match status" value="2"/>
</dbReference>
<feature type="domain" description="Cyclin-like" evidence="6">
    <location>
        <begin position="438"/>
        <end position="522"/>
    </location>
</feature>